<dbReference type="SUPFAM" id="SSF103657">
    <property type="entry name" value="BAR/IMD domain-like"/>
    <property type="match status" value="1"/>
</dbReference>
<dbReference type="GeneID" id="20527204"/>
<gene>
    <name evidence="1" type="ORF">H696_02479</name>
</gene>
<dbReference type="Proteomes" id="UP000030693">
    <property type="component" value="Unassembled WGS sequence"/>
</dbReference>
<reference evidence="1" key="1">
    <citation type="submission" date="2013-04" db="EMBL/GenBank/DDBJ databases">
        <title>The Genome Sequence of Fonticula alba ATCC 38817.</title>
        <authorList>
            <consortium name="The Broad Institute Genomics Platform"/>
            <person name="Russ C."/>
            <person name="Cuomo C."/>
            <person name="Burger G."/>
            <person name="Gray M.W."/>
            <person name="Holland P.W.H."/>
            <person name="King N."/>
            <person name="Lang F.B.F."/>
            <person name="Roger A.J."/>
            <person name="Ruiz-Trillo I."/>
            <person name="Brown M."/>
            <person name="Walker B."/>
            <person name="Young S."/>
            <person name="Zeng Q."/>
            <person name="Gargeya S."/>
            <person name="Fitzgerald M."/>
            <person name="Haas B."/>
            <person name="Abouelleil A."/>
            <person name="Allen A.W."/>
            <person name="Alvarado L."/>
            <person name="Arachchi H.M."/>
            <person name="Berlin A.M."/>
            <person name="Chapman S.B."/>
            <person name="Gainer-Dewar J."/>
            <person name="Goldberg J."/>
            <person name="Griggs A."/>
            <person name="Gujja S."/>
            <person name="Hansen M."/>
            <person name="Howarth C."/>
            <person name="Imamovic A."/>
            <person name="Ireland A."/>
            <person name="Larimer J."/>
            <person name="McCowan C."/>
            <person name="Murphy C."/>
            <person name="Pearson M."/>
            <person name="Poon T.W."/>
            <person name="Priest M."/>
            <person name="Roberts A."/>
            <person name="Saif S."/>
            <person name="Shea T."/>
            <person name="Sisk P."/>
            <person name="Sykes S."/>
            <person name="Wortman J."/>
            <person name="Nusbaum C."/>
            <person name="Birren B."/>
        </authorList>
    </citation>
    <scope>NUCLEOTIDE SEQUENCE [LARGE SCALE GENOMIC DNA]</scope>
    <source>
        <strain evidence="1">ATCC 38817</strain>
    </source>
</reference>
<dbReference type="RefSeq" id="XP_009494666.1">
    <property type="nucleotide sequence ID" value="XM_009496391.1"/>
</dbReference>
<sequence>MNFFQVKKSHQIDQSVKECFQRLFEKVQVAEFPLRGQPGTWRSQISRRSLWAPVPGVLTNLERLDDIVFSSHSYFVGLVEYLQKLSERESSYSQSHQRSQKLQAGWPSDLSNDVNVFFDGFHSQMTQIAQIHLLKHQHIQREVNLIGDLDELIQDVSDLRGELPWMLEYLITCQENFLQALDRLDRSMQAVGQCYSRSESSCERHENALNMNIQYNAAQESRLQADTQLERGIYEGNVVIDPQAATGDQVLAVRSSGSGTGATEDLQQLSSTLAAGSPLFRETPETKVELFFSANGTPPVATADSLGRSASGTLAFPRAEANPMVASDAPLAMPSSTNTSTMSLLSGLLNQSTFGMLDRIRFDRPAELRSSTSSTGSAASIISTSALGASDGLDTGEIPVDQEFLAGMAPQYIADIRDGKLTLDADPWIARILVKNKYIELQNAEILLNKFLKSLLHEWHRIQLFLTERLVSIIRMLSMNFLPAPANFHQIPFNVDELFGNPLFFRTPSFSAIPIPDVKQVHVAQSSIAHYRTSSSSNNKRCRVYLTRYKNCAFLHIGEESMPTGGNQLDLSSLHATLPIFKGNFKMSVNKLTHELELSVNVTRRYGFMSLGLTSGGSGPFIKSVTLAMSVFHLETFYIDLLPYTTDP</sequence>
<proteinExistence type="predicted"/>
<dbReference type="AlphaFoldDB" id="A0A058ZC82"/>
<keyword evidence="2" id="KW-1185">Reference proteome</keyword>
<evidence type="ECO:0000313" key="1">
    <source>
        <dbReference type="EMBL" id="KCV71543.1"/>
    </source>
</evidence>
<evidence type="ECO:0000313" key="2">
    <source>
        <dbReference type="Proteomes" id="UP000030693"/>
    </source>
</evidence>
<accession>A0A058ZC82</accession>
<protein>
    <submittedName>
        <fullName evidence="1">Uncharacterized protein</fullName>
    </submittedName>
</protein>
<name>A0A058ZC82_FONAL</name>
<organism evidence="1">
    <name type="scientific">Fonticula alba</name>
    <name type="common">Slime mold</name>
    <dbReference type="NCBI Taxonomy" id="691883"/>
    <lineage>
        <taxon>Eukaryota</taxon>
        <taxon>Rotosphaerida</taxon>
        <taxon>Fonticulaceae</taxon>
        <taxon>Fonticula</taxon>
    </lineage>
</organism>
<dbReference type="InterPro" id="IPR027267">
    <property type="entry name" value="AH/BAR_dom_sf"/>
</dbReference>
<dbReference type="EMBL" id="KB932203">
    <property type="protein sequence ID" value="KCV71543.1"/>
    <property type="molecule type" value="Genomic_DNA"/>
</dbReference>